<gene>
    <name evidence="1" type="ORF">Q9L58_010314</name>
</gene>
<evidence type="ECO:0000313" key="2">
    <source>
        <dbReference type="Proteomes" id="UP001447188"/>
    </source>
</evidence>
<proteinExistence type="predicted"/>
<dbReference type="EMBL" id="JBBBZM010000368">
    <property type="protein sequence ID" value="KAL0630833.1"/>
    <property type="molecule type" value="Genomic_DNA"/>
</dbReference>
<accession>A0ABR3G4T9</accession>
<reference evidence="1 2" key="1">
    <citation type="submission" date="2024-02" db="EMBL/GenBank/DDBJ databases">
        <title>Discinaceae phylogenomics.</title>
        <authorList>
            <person name="Dirks A.C."/>
            <person name="James T.Y."/>
        </authorList>
    </citation>
    <scope>NUCLEOTIDE SEQUENCE [LARGE SCALE GENOMIC DNA]</scope>
    <source>
        <strain evidence="1 2">ACD0624</strain>
    </source>
</reference>
<protein>
    <submittedName>
        <fullName evidence="1">Uncharacterized protein</fullName>
    </submittedName>
</protein>
<evidence type="ECO:0000313" key="1">
    <source>
        <dbReference type="EMBL" id="KAL0630833.1"/>
    </source>
</evidence>
<comment type="caution">
    <text evidence="1">The sequence shown here is derived from an EMBL/GenBank/DDBJ whole genome shotgun (WGS) entry which is preliminary data.</text>
</comment>
<name>A0ABR3G4T9_9PEZI</name>
<organism evidence="1 2">
    <name type="scientific">Discina gigas</name>
    <dbReference type="NCBI Taxonomy" id="1032678"/>
    <lineage>
        <taxon>Eukaryota</taxon>
        <taxon>Fungi</taxon>
        <taxon>Dikarya</taxon>
        <taxon>Ascomycota</taxon>
        <taxon>Pezizomycotina</taxon>
        <taxon>Pezizomycetes</taxon>
        <taxon>Pezizales</taxon>
        <taxon>Discinaceae</taxon>
        <taxon>Discina</taxon>
    </lineage>
</organism>
<keyword evidence="2" id="KW-1185">Reference proteome</keyword>
<sequence>MMKNCSTAALIVIPAIMDKSHQGQVPSKLRALISDANRYGTRRKRQSAGLRAPLLHLDSAGATVYPQDKAKVESAVQIVERGIMAQLHQQFTSVHAANVAMAPLRARLNEKLFQLLRGSRTSAFAAVDVERNCYNVPHALVGKVLEAQVTAAMVELLRRGSRVASNAGTSRVGGITTVARPDHGYRSSRKLLSLAKLYGKLRLRAACMLALQLSDCLHRHVNAILKNDRDQITPT</sequence>
<dbReference type="Proteomes" id="UP001447188">
    <property type="component" value="Unassembled WGS sequence"/>
</dbReference>